<protein>
    <submittedName>
        <fullName evidence="1">Uncharacterized protein</fullName>
    </submittedName>
</protein>
<dbReference type="InterPro" id="IPR032710">
    <property type="entry name" value="NTF2-like_dom_sf"/>
</dbReference>
<dbReference type="eggNOG" id="ENOG5033BPY">
    <property type="taxonomic scope" value="Bacteria"/>
</dbReference>
<dbReference type="PROSITE" id="PS51257">
    <property type="entry name" value="PROKAR_LIPOPROTEIN"/>
    <property type="match status" value="1"/>
</dbReference>
<comment type="caution">
    <text evidence="1">The sequence shown here is derived from an EMBL/GenBank/DDBJ whole genome shotgun (WGS) entry which is preliminary data.</text>
</comment>
<proteinExistence type="predicted"/>
<evidence type="ECO:0000313" key="1">
    <source>
        <dbReference type="EMBL" id="EZH73013.1"/>
    </source>
</evidence>
<dbReference type="OrthoDB" id="1158860at2"/>
<dbReference type="Proteomes" id="UP000023541">
    <property type="component" value="Unassembled WGS sequence"/>
</dbReference>
<dbReference type="AlphaFoldDB" id="A0A023BT79"/>
<dbReference type="SUPFAM" id="SSF54427">
    <property type="entry name" value="NTF2-like"/>
    <property type="match status" value="1"/>
</dbReference>
<dbReference type="EMBL" id="AQRA01000006">
    <property type="protein sequence ID" value="EZH73013.1"/>
    <property type="molecule type" value="Genomic_DNA"/>
</dbReference>
<gene>
    <name evidence="1" type="ORF">ATO12_18530</name>
</gene>
<dbReference type="RefSeq" id="WP_034242788.1">
    <property type="nucleotide sequence ID" value="NZ_AQRA01000006.1"/>
</dbReference>
<accession>A0A023BT79</accession>
<sequence length="366" mass="42250">MNKITTILLVFSFLSCQKSIDIEAEKQKIQSLMDLVEQAHFNKDANQFYQPNAEEWYDVRKGNVQQIKKSDRISGTQSYLDAMEFHELIKRDDPVIEISDDGSMASYIGSVIVKGILGSEPVYWVVSWQNVLKKIDNEWKIISTVNTEADAYTTAEIVLNQVRTNLGISGNSDIVSIYTLADCKGPKNSFKTLILSRETDGRMEQVYDENHSIIKHGKNASWHYDIHTQSLTESLDSEMQTFVYGHELHWLSVKPETRYTNPILKGFTKFQNQTAFHIEFKDNTQRPVNFYYAFDSFLPLGFDINTNEKGDLVTVIFKDWEKINGISVFKQSTFIQGDDLYDYNFIDIKINQVKDQDFENKTSLIK</sequence>
<keyword evidence="2" id="KW-1185">Reference proteome</keyword>
<evidence type="ECO:0000313" key="2">
    <source>
        <dbReference type="Proteomes" id="UP000023541"/>
    </source>
</evidence>
<name>A0A023BT79_9FLAO</name>
<organism evidence="1 2">
    <name type="scientific">Aquimarina atlantica</name>
    <dbReference type="NCBI Taxonomy" id="1317122"/>
    <lineage>
        <taxon>Bacteria</taxon>
        <taxon>Pseudomonadati</taxon>
        <taxon>Bacteroidota</taxon>
        <taxon>Flavobacteriia</taxon>
        <taxon>Flavobacteriales</taxon>
        <taxon>Flavobacteriaceae</taxon>
        <taxon>Aquimarina</taxon>
    </lineage>
</organism>
<reference evidence="1 2" key="1">
    <citation type="submission" date="2014-04" db="EMBL/GenBank/DDBJ databases">
        <title>Aquimarina sp. 22II-S11-z7 Genome Sequencing.</title>
        <authorList>
            <person name="Lai Q."/>
        </authorList>
    </citation>
    <scope>NUCLEOTIDE SEQUENCE [LARGE SCALE GENOMIC DNA]</scope>
    <source>
        <strain evidence="1 2">22II-S11-z7</strain>
    </source>
</reference>